<accession>A0A7I8L9T5</accession>
<sequence>MERTMDLTLISAKDLKDVNRITKMEVYAVAWLSSDRRSRRRTATDRAGRRNPSWCGATFRFIIPRDEAVLLHVLLRSERSLGDRDIGEVCVPLKELYTSPPATAAPPPSSLRFASYQVRRPCGKSKGVLNFSFKFAGSIAAAAPPPGEPLMAYPAGYAAVYPPPPQPPACPLYPQPAYGYGAQPPAGYGFPPPPPARRGAPSGWFSAA</sequence>
<dbReference type="GO" id="GO:0006952">
    <property type="term" value="P:defense response"/>
    <property type="evidence" value="ECO:0007669"/>
    <property type="project" value="InterPro"/>
</dbReference>
<keyword evidence="4" id="KW-1185">Reference proteome</keyword>
<feature type="domain" description="C2" evidence="2">
    <location>
        <begin position="1"/>
        <end position="106"/>
    </location>
</feature>
<evidence type="ECO:0000313" key="4">
    <source>
        <dbReference type="Proteomes" id="UP000663760"/>
    </source>
</evidence>
<protein>
    <recommendedName>
        <fullName evidence="2">C2 domain-containing protein</fullName>
    </recommendedName>
</protein>
<evidence type="ECO:0000259" key="2">
    <source>
        <dbReference type="PROSITE" id="PS50004"/>
    </source>
</evidence>
<dbReference type="OrthoDB" id="884464at2759"/>
<reference evidence="3" key="1">
    <citation type="submission" date="2020-02" db="EMBL/GenBank/DDBJ databases">
        <authorList>
            <person name="Scholz U."/>
            <person name="Mascher M."/>
            <person name="Fiebig A."/>
        </authorList>
    </citation>
    <scope>NUCLEOTIDE SEQUENCE</scope>
</reference>
<dbReference type="InterPro" id="IPR044750">
    <property type="entry name" value="C2_SRC2/BAP"/>
</dbReference>
<dbReference type="SUPFAM" id="SSF49562">
    <property type="entry name" value="C2 domain (Calcium/lipid-binding domain, CaLB)"/>
    <property type="match status" value="1"/>
</dbReference>
<dbReference type="PROSITE" id="PS50004">
    <property type="entry name" value="C2"/>
    <property type="match status" value="1"/>
</dbReference>
<evidence type="ECO:0000256" key="1">
    <source>
        <dbReference type="SAM" id="MobiDB-lite"/>
    </source>
</evidence>
<evidence type="ECO:0000313" key="3">
    <source>
        <dbReference type="EMBL" id="CAA7406038.1"/>
    </source>
</evidence>
<dbReference type="Gene3D" id="2.60.40.150">
    <property type="entry name" value="C2 domain"/>
    <property type="match status" value="1"/>
</dbReference>
<dbReference type="CDD" id="cd04051">
    <property type="entry name" value="C2_SRC2_like"/>
    <property type="match status" value="1"/>
</dbReference>
<feature type="region of interest" description="Disordered" evidence="1">
    <location>
        <begin position="189"/>
        <end position="208"/>
    </location>
</feature>
<dbReference type="SMART" id="SM00239">
    <property type="entry name" value="C2"/>
    <property type="match status" value="1"/>
</dbReference>
<organism evidence="3 4">
    <name type="scientific">Spirodela intermedia</name>
    <name type="common">Intermediate duckweed</name>
    <dbReference type="NCBI Taxonomy" id="51605"/>
    <lineage>
        <taxon>Eukaryota</taxon>
        <taxon>Viridiplantae</taxon>
        <taxon>Streptophyta</taxon>
        <taxon>Embryophyta</taxon>
        <taxon>Tracheophyta</taxon>
        <taxon>Spermatophyta</taxon>
        <taxon>Magnoliopsida</taxon>
        <taxon>Liliopsida</taxon>
        <taxon>Araceae</taxon>
        <taxon>Lemnoideae</taxon>
        <taxon>Spirodela</taxon>
    </lineage>
</organism>
<proteinExistence type="predicted"/>
<dbReference type="AlphaFoldDB" id="A0A7I8L9T5"/>
<dbReference type="PANTHER" id="PTHR32246">
    <property type="entry name" value="INGRESSION PROTEIN FIC1"/>
    <property type="match status" value="1"/>
</dbReference>
<dbReference type="Proteomes" id="UP000663760">
    <property type="component" value="Chromosome 12"/>
</dbReference>
<name>A0A7I8L9T5_SPIIN</name>
<dbReference type="InterPro" id="IPR035892">
    <property type="entry name" value="C2_domain_sf"/>
</dbReference>
<gene>
    <name evidence="3" type="ORF">SI8410_12016716</name>
</gene>
<dbReference type="InterPro" id="IPR000008">
    <property type="entry name" value="C2_dom"/>
</dbReference>
<dbReference type="Pfam" id="PF00168">
    <property type="entry name" value="C2"/>
    <property type="match status" value="1"/>
</dbReference>
<dbReference type="EMBL" id="LR746275">
    <property type="protein sequence ID" value="CAA7406038.1"/>
    <property type="molecule type" value="Genomic_DNA"/>
</dbReference>
<dbReference type="PANTHER" id="PTHR32246:SF173">
    <property type="entry name" value="C2 DOMAIN-CONTAINING PROTEIN"/>
    <property type="match status" value="1"/>
</dbReference>